<dbReference type="OrthoDB" id="48818at2759"/>
<feature type="region of interest" description="Disordered" evidence="1">
    <location>
        <begin position="140"/>
        <end position="161"/>
    </location>
</feature>
<feature type="compositionally biased region" description="Low complexity" evidence="1">
    <location>
        <begin position="183"/>
        <end position="199"/>
    </location>
</feature>
<dbReference type="AlphaFoldDB" id="A0A9N8E669"/>
<comment type="caution">
    <text evidence="3">The sequence shown here is derived from an EMBL/GenBank/DDBJ whole genome shotgun (WGS) entry which is preliminary data.</text>
</comment>
<evidence type="ECO:0000256" key="1">
    <source>
        <dbReference type="SAM" id="MobiDB-lite"/>
    </source>
</evidence>
<evidence type="ECO:0000259" key="2">
    <source>
        <dbReference type="Pfam" id="PF20710"/>
    </source>
</evidence>
<accession>A0A9N8E669</accession>
<gene>
    <name evidence="3" type="ORF">SEMRO_714_G191650.1</name>
</gene>
<organism evidence="3 4">
    <name type="scientific">Seminavis robusta</name>
    <dbReference type="NCBI Taxonomy" id="568900"/>
    <lineage>
        <taxon>Eukaryota</taxon>
        <taxon>Sar</taxon>
        <taxon>Stramenopiles</taxon>
        <taxon>Ochrophyta</taxon>
        <taxon>Bacillariophyta</taxon>
        <taxon>Bacillariophyceae</taxon>
        <taxon>Bacillariophycidae</taxon>
        <taxon>Naviculales</taxon>
        <taxon>Naviculaceae</taxon>
        <taxon>Seminavis</taxon>
    </lineage>
</organism>
<keyword evidence="4" id="KW-1185">Reference proteome</keyword>
<evidence type="ECO:0000313" key="3">
    <source>
        <dbReference type="EMBL" id="CAB9515421.1"/>
    </source>
</evidence>
<feature type="region of interest" description="Disordered" evidence="1">
    <location>
        <begin position="173"/>
        <end position="204"/>
    </location>
</feature>
<reference evidence="3" key="1">
    <citation type="submission" date="2020-06" db="EMBL/GenBank/DDBJ databases">
        <authorList>
            <consortium name="Plant Systems Biology data submission"/>
        </authorList>
    </citation>
    <scope>NUCLEOTIDE SEQUENCE</scope>
    <source>
        <strain evidence="3">D6</strain>
    </source>
</reference>
<sequence>MNMNFNPFSHSIEYGRPTMMYDSLDQSKATVPAFGLGHHVPDIEPFGTDIEPTDVLCGRGKTSFNHVGNRRFRDLIAASTDKYNSAKSRLEKSMVVHAIVEQVKKVKGRFLKQDRYTGRWYELDERQAKEKVGHAIRDATSTMHPKNKKVKPKHHSSGTSADLTSFLKNTATASAKKGTPARTVSNSSTISSRSDTASTCPTTPIACNKTKITSSLTTTDAFSWDDADLEPLHVDSMEARNSIVELQQNDMLLNQLKNALSSSSNHSTSSSSSAPNCIEIV</sequence>
<proteinExistence type="predicted"/>
<protein>
    <submittedName>
        <fullName evidence="3">Nitrilase family, member 2</fullName>
    </submittedName>
</protein>
<evidence type="ECO:0000313" key="4">
    <source>
        <dbReference type="Proteomes" id="UP001153069"/>
    </source>
</evidence>
<dbReference type="EMBL" id="CAICTM010000713">
    <property type="protein sequence ID" value="CAB9515421.1"/>
    <property type="molecule type" value="Genomic_DNA"/>
</dbReference>
<dbReference type="Pfam" id="PF20710">
    <property type="entry name" value="DUF6824"/>
    <property type="match status" value="1"/>
</dbReference>
<dbReference type="Proteomes" id="UP001153069">
    <property type="component" value="Unassembled WGS sequence"/>
</dbReference>
<feature type="domain" description="DUF6824" evidence="2">
    <location>
        <begin position="54"/>
        <end position="138"/>
    </location>
</feature>
<feature type="compositionally biased region" description="Basic residues" evidence="1">
    <location>
        <begin position="145"/>
        <end position="156"/>
    </location>
</feature>
<name>A0A9N8E669_9STRA</name>
<dbReference type="InterPro" id="IPR049227">
    <property type="entry name" value="DUF6824"/>
</dbReference>